<keyword evidence="2" id="KW-1185">Reference proteome</keyword>
<evidence type="ECO:0000313" key="1">
    <source>
        <dbReference type="EMBL" id="SEM11281.1"/>
    </source>
</evidence>
<organism evidence="1 2">
    <name type="scientific">Chryseobacterium taichungense</name>
    <dbReference type="NCBI Taxonomy" id="295069"/>
    <lineage>
        <taxon>Bacteria</taxon>
        <taxon>Pseudomonadati</taxon>
        <taxon>Bacteroidota</taxon>
        <taxon>Flavobacteriia</taxon>
        <taxon>Flavobacteriales</taxon>
        <taxon>Weeksellaceae</taxon>
        <taxon>Chryseobacterium group</taxon>
        <taxon>Chryseobacterium</taxon>
    </lineage>
</organism>
<proteinExistence type="predicted"/>
<reference evidence="2" key="1">
    <citation type="submission" date="2016-10" db="EMBL/GenBank/DDBJ databases">
        <authorList>
            <person name="Varghese N."/>
            <person name="Submissions S."/>
        </authorList>
    </citation>
    <scope>NUCLEOTIDE SEQUENCE [LARGE SCALE GENOMIC DNA]</scope>
    <source>
        <strain evidence="2">DSM 17453</strain>
    </source>
</reference>
<dbReference type="Proteomes" id="UP000199450">
    <property type="component" value="Unassembled WGS sequence"/>
</dbReference>
<dbReference type="EMBL" id="FOBV01000001">
    <property type="protein sequence ID" value="SEM11281.1"/>
    <property type="molecule type" value="Genomic_DNA"/>
</dbReference>
<sequence>MEDTEKGLKITISTSVSGFLARLWNLLIVKRIVKDTPEDLSVIVEQIKNRYEKQCAF</sequence>
<dbReference type="STRING" id="295069.SAMN05421856_101162"/>
<protein>
    <submittedName>
        <fullName evidence="1">Uncharacterized protein</fullName>
    </submittedName>
</protein>
<name>A0A1H7VPU7_9FLAO</name>
<accession>A0A1H7VPU7</accession>
<dbReference type="AlphaFoldDB" id="A0A1H7VPU7"/>
<gene>
    <name evidence="1" type="ORF">SAMN05421856_101162</name>
</gene>
<dbReference type="RefSeq" id="WP_177175206.1">
    <property type="nucleotide sequence ID" value="NZ_FOBV01000001.1"/>
</dbReference>
<evidence type="ECO:0000313" key="2">
    <source>
        <dbReference type="Proteomes" id="UP000199450"/>
    </source>
</evidence>